<feature type="domain" description="YknX-like alpha-helical hairpin" evidence="6">
    <location>
        <begin position="108"/>
        <end position="188"/>
    </location>
</feature>
<dbReference type="Gene3D" id="2.40.420.20">
    <property type="match status" value="1"/>
</dbReference>
<dbReference type="Pfam" id="PF25982">
    <property type="entry name" value="HH_YknX"/>
    <property type="match status" value="1"/>
</dbReference>
<keyword evidence="5" id="KW-0472">Membrane</keyword>
<dbReference type="EMBL" id="JBHMAF010000019">
    <property type="protein sequence ID" value="MFB9757960.1"/>
    <property type="molecule type" value="Genomic_DNA"/>
</dbReference>
<evidence type="ECO:0000256" key="3">
    <source>
        <dbReference type="SAM" id="Coils"/>
    </source>
</evidence>
<keyword evidence="11" id="KW-1185">Reference proteome</keyword>
<evidence type="ECO:0000259" key="8">
    <source>
        <dbReference type="Pfam" id="PF25989"/>
    </source>
</evidence>
<sequence length="392" mass="42777">MQTNAALAPKKRKKTWIVIGIITVIVVMAAINIAVMQSKKTGKAASLKFANIKERTLSSTKLVAGRVTPGGTETFYVDAAKGSVKDIFVNEGDEVAKGQKLFSYENPELDLQIKQAELQEKRTSLQYDQVKENVKSLNEDIQKAKDEGADATALNSQLKDLELQEKTTEIEKEQNQLEKQQLEKKQAELIVYSTINGRVQTLDKDAAQTSSAAVGQAKVFIQLASKDPYRVEGTLSELQKAQVQPEQAITVTSKAVANKTWTGKIIEVSDYPTTDATAEAAGGQGTQTISYYPFKAVLDTQDGLSPGYHVSLEIKLSANKMIAAPRSSIVEEGEEKFLYVVKAGKLQKQPVKTGMSDGEWIEITEGAEAGQKVLKNPSESQNVKDGMEVTSK</sequence>
<dbReference type="InterPro" id="IPR058639">
    <property type="entry name" value="BSH_YknX-like"/>
</dbReference>
<evidence type="ECO:0000259" key="7">
    <source>
        <dbReference type="Pfam" id="PF25984"/>
    </source>
</evidence>
<evidence type="ECO:0000313" key="10">
    <source>
        <dbReference type="EMBL" id="MFB9757960.1"/>
    </source>
</evidence>
<accession>A0ABV5WBK5</accession>
<keyword evidence="5" id="KW-1133">Transmembrane helix</keyword>
<feature type="domain" description="YknX-like C-terminal permuted SH3-like" evidence="8">
    <location>
        <begin position="324"/>
        <end position="390"/>
    </location>
</feature>
<dbReference type="Gene3D" id="2.40.30.170">
    <property type="match status" value="1"/>
</dbReference>
<organism evidence="10 11">
    <name type="scientific">Ectobacillus funiculus</name>
    <dbReference type="NCBI Taxonomy" id="137993"/>
    <lineage>
        <taxon>Bacteria</taxon>
        <taxon>Bacillati</taxon>
        <taxon>Bacillota</taxon>
        <taxon>Bacilli</taxon>
        <taxon>Bacillales</taxon>
        <taxon>Bacillaceae</taxon>
        <taxon>Ectobacillus</taxon>
    </lineage>
</organism>
<evidence type="ECO:0000259" key="9">
    <source>
        <dbReference type="Pfam" id="PF25990"/>
    </source>
</evidence>
<feature type="domain" description="YknX-like barrel-sandwich hybrid" evidence="7">
    <location>
        <begin position="73"/>
        <end position="214"/>
    </location>
</feature>
<keyword evidence="2 3" id="KW-0175">Coiled coil</keyword>
<evidence type="ECO:0000256" key="2">
    <source>
        <dbReference type="ARBA" id="ARBA00023054"/>
    </source>
</evidence>
<comment type="subcellular location">
    <subcellularLocation>
        <location evidence="1">Cell envelope</location>
    </subcellularLocation>
</comment>
<dbReference type="RefSeq" id="WP_379948201.1">
    <property type="nucleotide sequence ID" value="NZ_JBHMAF010000019.1"/>
</dbReference>
<dbReference type="InterPro" id="IPR058637">
    <property type="entry name" value="YknX-like_C"/>
</dbReference>
<name>A0ABV5WBK5_9BACI</name>
<reference evidence="10 11" key="1">
    <citation type="submission" date="2024-09" db="EMBL/GenBank/DDBJ databases">
        <authorList>
            <person name="Sun Q."/>
            <person name="Mori K."/>
        </authorList>
    </citation>
    <scope>NUCLEOTIDE SEQUENCE [LARGE SCALE GENOMIC DNA]</scope>
    <source>
        <strain evidence="10 11">JCM 11201</strain>
    </source>
</reference>
<dbReference type="InterPro" id="IPR058638">
    <property type="entry name" value="HH_YknX-like"/>
</dbReference>
<feature type="domain" description="YknX-like beta-barrel" evidence="9">
    <location>
        <begin position="230"/>
        <end position="314"/>
    </location>
</feature>
<dbReference type="Proteomes" id="UP001589609">
    <property type="component" value="Unassembled WGS sequence"/>
</dbReference>
<dbReference type="PANTHER" id="PTHR32347">
    <property type="entry name" value="EFFLUX SYSTEM COMPONENT YKNX-RELATED"/>
    <property type="match status" value="1"/>
</dbReference>
<proteinExistence type="predicted"/>
<gene>
    <name evidence="10" type="ORF">ACFFMS_05335</name>
</gene>
<dbReference type="InterPro" id="IPR050465">
    <property type="entry name" value="UPF0194_transport"/>
</dbReference>
<feature type="region of interest" description="Disordered" evidence="4">
    <location>
        <begin position="371"/>
        <end position="392"/>
    </location>
</feature>
<evidence type="ECO:0000256" key="5">
    <source>
        <dbReference type="SAM" id="Phobius"/>
    </source>
</evidence>
<comment type="caution">
    <text evidence="10">The sequence shown here is derived from an EMBL/GenBank/DDBJ whole genome shotgun (WGS) entry which is preliminary data.</text>
</comment>
<dbReference type="Pfam" id="PF25990">
    <property type="entry name" value="Beta-barrel_YknX"/>
    <property type="match status" value="1"/>
</dbReference>
<dbReference type="Pfam" id="PF25989">
    <property type="entry name" value="YknX_C"/>
    <property type="match status" value="1"/>
</dbReference>
<evidence type="ECO:0000259" key="6">
    <source>
        <dbReference type="Pfam" id="PF25982"/>
    </source>
</evidence>
<dbReference type="Pfam" id="PF25984">
    <property type="entry name" value="BSH_YknX"/>
    <property type="match status" value="1"/>
</dbReference>
<protein>
    <submittedName>
        <fullName evidence="10">Efflux RND transporter periplasmic adaptor subunit</fullName>
    </submittedName>
</protein>
<evidence type="ECO:0000256" key="1">
    <source>
        <dbReference type="ARBA" id="ARBA00004196"/>
    </source>
</evidence>
<feature type="coiled-coil region" evidence="3">
    <location>
        <begin position="113"/>
        <end position="190"/>
    </location>
</feature>
<dbReference type="Gene3D" id="2.40.50.100">
    <property type="match status" value="1"/>
</dbReference>
<evidence type="ECO:0000256" key="4">
    <source>
        <dbReference type="SAM" id="MobiDB-lite"/>
    </source>
</evidence>
<feature type="transmembrane region" description="Helical" evidence="5">
    <location>
        <begin position="16"/>
        <end position="35"/>
    </location>
</feature>
<dbReference type="InterPro" id="IPR058636">
    <property type="entry name" value="Beta-barrel_YknX"/>
</dbReference>
<evidence type="ECO:0000313" key="11">
    <source>
        <dbReference type="Proteomes" id="UP001589609"/>
    </source>
</evidence>
<keyword evidence="5" id="KW-0812">Transmembrane</keyword>
<dbReference type="PANTHER" id="PTHR32347:SF14">
    <property type="entry name" value="EFFLUX SYSTEM COMPONENT YKNX-RELATED"/>
    <property type="match status" value="1"/>
</dbReference>